<feature type="domain" description="KOW" evidence="7">
    <location>
        <begin position="692"/>
        <end position="719"/>
    </location>
</feature>
<evidence type="ECO:0000313" key="9">
    <source>
        <dbReference type="Proteomes" id="UP000324585"/>
    </source>
</evidence>
<feature type="compositionally biased region" description="Acidic residues" evidence="6">
    <location>
        <begin position="106"/>
        <end position="134"/>
    </location>
</feature>
<organism evidence="8 9">
    <name type="scientific">Porphyridium purpureum</name>
    <name type="common">Red alga</name>
    <name type="synonym">Porphyridium cruentum</name>
    <dbReference type="NCBI Taxonomy" id="35688"/>
    <lineage>
        <taxon>Eukaryota</taxon>
        <taxon>Rhodophyta</taxon>
        <taxon>Bangiophyceae</taxon>
        <taxon>Porphyridiales</taxon>
        <taxon>Porphyridiaceae</taxon>
        <taxon>Porphyridium</taxon>
    </lineage>
</organism>
<feature type="region of interest" description="Disordered" evidence="6">
    <location>
        <begin position="1"/>
        <end position="134"/>
    </location>
</feature>
<evidence type="ECO:0000313" key="8">
    <source>
        <dbReference type="EMBL" id="KAA8497741.1"/>
    </source>
</evidence>
<keyword evidence="3 5" id="KW-0804">Transcription</keyword>
<feature type="region of interest" description="Disordered" evidence="6">
    <location>
        <begin position="918"/>
        <end position="942"/>
    </location>
</feature>
<accession>A0A5J4Z1M2</accession>
<dbReference type="EMBL" id="VRMN01000001">
    <property type="protein sequence ID" value="KAA8497741.1"/>
    <property type="molecule type" value="Genomic_DNA"/>
</dbReference>
<evidence type="ECO:0000259" key="7">
    <source>
        <dbReference type="SMART" id="SM00739"/>
    </source>
</evidence>
<evidence type="ECO:0000256" key="4">
    <source>
        <dbReference type="ARBA" id="ARBA00023242"/>
    </source>
</evidence>
<keyword evidence="4 5" id="KW-0539">Nucleus</keyword>
<dbReference type="GO" id="GO:0032784">
    <property type="term" value="P:regulation of DNA-templated transcription elongation"/>
    <property type="evidence" value="ECO:0007669"/>
    <property type="project" value="InterPro"/>
</dbReference>
<reference evidence="9" key="1">
    <citation type="journal article" date="2019" name="Nat. Commun.">
        <title>Expansion of phycobilisome linker gene families in mesophilic red algae.</title>
        <authorList>
            <person name="Lee J."/>
            <person name="Kim D."/>
            <person name="Bhattacharya D."/>
            <person name="Yoon H.S."/>
        </authorList>
    </citation>
    <scope>NUCLEOTIDE SEQUENCE [LARGE SCALE GENOMIC DNA]</scope>
    <source>
        <strain evidence="9">CCMP 1328</strain>
    </source>
</reference>
<evidence type="ECO:0000256" key="6">
    <source>
        <dbReference type="SAM" id="MobiDB-lite"/>
    </source>
</evidence>
<dbReference type="SMART" id="SM00739">
    <property type="entry name" value="KOW"/>
    <property type="match status" value="6"/>
</dbReference>
<feature type="region of interest" description="Disordered" evidence="6">
    <location>
        <begin position="814"/>
        <end position="835"/>
    </location>
</feature>
<dbReference type="Pfam" id="PF23290">
    <property type="entry name" value="KOW5_SPT5"/>
    <property type="match status" value="1"/>
</dbReference>
<dbReference type="GO" id="GO:0032044">
    <property type="term" value="C:DSIF complex"/>
    <property type="evidence" value="ECO:0007669"/>
    <property type="project" value="TreeGrafter"/>
</dbReference>
<dbReference type="CDD" id="cd06083">
    <property type="entry name" value="KOW_Spt5_3"/>
    <property type="match status" value="1"/>
</dbReference>
<keyword evidence="8" id="KW-0251">Elongation factor</keyword>
<dbReference type="InterPro" id="IPR039385">
    <property type="entry name" value="NGN_Euk"/>
</dbReference>
<dbReference type="Proteomes" id="UP000324585">
    <property type="component" value="Unassembled WGS sequence"/>
</dbReference>
<feature type="compositionally biased region" description="Acidic residues" evidence="6">
    <location>
        <begin position="28"/>
        <end position="37"/>
    </location>
</feature>
<dbReference type="GO" id="GO:0003746">
    <property type="term" value="F:translation elongation factor activity"/>
    <property type="evidence" value="ECO:0007669"/>
    <property type="project" value="UniProtKB-KW"/>
</dbReference>
<feature type="compositionally biased region" description="Acidic residues" evidence="6">
    <location>
        <begin position="52"/>
        <end position="70"/>
    </location>
</feature>
<feature type="domain" description="KOW" evidence="7">
    <location>
        <begin position="1076"/>
        <end position="1103"/>
    </location>
</feature>
<dbReference type="Gene3D" id="3.30.70.940">
    <property type="entry name" value="NusG, N-terminal domain"/>
    <property type="match status" value="1"/>
</dbReference>
<dbReference type="Gene3D" id="2.30.30.30">
    <property type="match status" value="2"/>
</dbReference>
<feature type="domain" description="KOW" evidence="7">
    <location>
        <begin position="493"/>
        <end position="520"/>
    </location>
</feature>
<dbReference type="InterPro" id="IPR036735">
    <property type="entry name" value="NGN_dom_sf"/>
</dbReference>
<dbReference type="InterPro" id="IPR022581">
    <property type="entry name" value="Spt5_N"/>
</dbReference>
<dbReference type="Pfam" id="PF23291">
    <property type="entry name" value="KOW4_SPT5"/>
    <property type="match status" value="1"/>
</dbReference>
<dbReference type="InterPro" id="IPR008991">
    <property type="entry name" value="Translation_prot_SH3-like_sf"/>
</dbReference>
<feature type="compositionally biased region" description="Low complexity" evidence="6">
    <location>
        <begin position="924"/>
        <end position="936"/>
    </location>
</feature>
<dbReference type="AlphaFoldDB" id="A0A5J4Z1M2"/>
<evidence type="ECO:0000256" key="1">
    <source>
        <dbReference type="ARBA" id="ARBA00004123"/>
    </source>
</evidence>
<dbReference type="GO" id="GO:0003729">
    <property type="term" value="F:mRNA binding"/>
    <property type="evidence" value="ECO:0007669"/>
    <property type="project" value="TreeGrafter"/>
</dbReference>
<dbReference type="SUPFAM" id="SSF50104">
    <property type="entry name" value="Translation proteins SH3-like domain"/>
    <property type="match status" value="1"/>
</dbReference>
<dbReference type="InterPro" id="IPR041977">
    <property type="entry name" value="KOW_Spt5_4"/>
</dbReference>
<dbReference type="InterPro" id="IPR041973">
    <property type="entry name" value="KOW_Spt5_1"/>
</dbReference>
<dbReference type="InterPro" id="IPR005824">
    <property type="entry name" value="KOW"/>
</dbReference>
<dbReference type="Pfam" id="PF11942">
    <property type="entry name" value="Spt5_N"/>
    <property type="match status" value="1"/>
</dbReference>
<protein>
    <recommendedName>
        <fullName evidence="5">Transcription elongation factor SPT5</fullName>
    </recommendedName>
</protein>
<dbReference type="OrthoDB" id="28901at2759"/>
<feature type="domain" description="KOW" evidence="7">
    <location>
        <begin position="841"/>
        <end position="868"/>
    </location>
</feature>
<dbReference type="InterPro" id="IPR017071">
    <property type="entry name" value="TF_Spt5_eukaryote"/>
</dbReference>
<evidence type="ECO:0000256" key="2">
    <source>
        <dbReference type="ARBA" id="ARBA00006956"/>
    </source>
</evidence>
<comment type="subcellular location">
    <subcellularLocation>
        <location evidence="1 5">Nucleus</location>
    </subcellularLocation>
</comment>
<keyword evidence="9" id="KW-1185">Reference proteome</keyword>
<dbReference type="InterPro" id="IPR039659">
    <property type="entry name" value="SPT5"/>
</dbReference>
<comment type="similarity">
    <text evidence="2 5">Belongs to the SPT5 family.</text>
</comment>
<feature type="domain" description="KOW" evidence="7">
    <location>
        <begin position="296"/>
        <end position="325"/>
    </location>
</feature>
<dbReference type="Pfam" id="PF03439">
    <property type="entry name" value="Spt5-NGN"/>
    <property type="match status" value="1"/>
</dbReference>
<dbReference type="InterPro" id="IPR014722">
    <property type="entry name" value="Rib_uL2_dom2"/>
</dbReference>
<sequence>MSKRPPRSGSDEEEDDEDITQVLGRLDSEDDDDDEEQTTARKAKGKSRGMPSDDDDEEEEDTEEDDEVEESDGRAGRAGGKKKGAAASAASRKKRQKTAQTSLLDLEAEVEDDDEDEDEEEGLGGMIEEDEGVDFEAASEHVARAQRMRRELANEVGDPEELERALKERYDRFDQMEDEWSLDEDEAIPFQEGPEPTPDDPKLYKVPCKPGREREAVICLLQKHFNMIKRNMPLTITSAVAPEHLKGFIYVEAAKKDAVEIACKGMQLLSAYENQIKVVPLGEMKDVLAVPMKQEDIKKGDWVRIRQARNEYNGDLAQVFEVRPGGPAERCVTVRLIPRLDFQTMRARELVQRNAEDEEDEDEVASVERSRAKELVKRRMPQKLFIKEEVERELGQSVGVHRDHRYTGEVFDEFDKQLFKHSLVYKHLTRRMIVHGSGVIPKAEELALFESAEQLMKERQRKNEDEDEDTLNDYDDRERDLGLKQSGIQSIATFYPGDMAVIPKNEFKGLVAKLISVSNENCMIRLVDRSLGLLDIYDWKTWDLSKHFSEGTHVKVLHGEHEGKTGMVVNVDGDLVTIFADSSKEDVTVKANALVESSEFIASGARRRAADAAASGGANGASVNQAHTEFALFDLVSPQQNRSLGGIVVKVSSDSVRIMNEKGKVRSYELDAVDKIQSFQVKRTCFDRNQVQLKEGDSVRVVEGPHVGRSGFVKQMMNATVFFQAKDEVENAGVLAVSSNDVALEGVGRSSAALQTGAGGGASFRSRFSASGAGGHTAGFRAGGGTGGFEGTGGFSRGVSNGGVGLGTGGGFGGFGSSGNKPPMSGGGAFGPGSRPGMVKDELLEKFVRIKKGDYKGHRGRVVGASGNKVTIELDSKSKKLNLPRDMVAPVDANASLVQAGNNNPKLFNGANAFSHAGTGGSQFSSRSAFRPPAASTLNVSSGRSIGAGASYETDLYSAPGSRTPMYAGAATPSHSARPETPGFDRDLDYSYVGAAAAVPVPVSAATEPNGSGRGAGGVDLSRLASGLLVGLAVSLFAGGTRKEGQVLSVSGSIASVKLAKDALEDTRVASLTLVSPSKGDQVRVLVGSKQGFEGEMIAIDKDDATGGIQAVIRSQGGEIEVCPLDEVGKI</sequence>
<dbReference type="Pfam" id="PF23042">
    <property type="entry name" value="KOW1_SPT5"/>
    <property type="match status" value="1"/>
</dbReference>
<dbReference type="CDD" id="cd06084">
    <property type="entry name" value="KOW_Spt5_4"/>
    <property type="match status" value="1"/>
</dbReference>
<proteinExistence type="inferred from homology"/>
<dbReference type="InterPro" id="IPR005100">
    <property type="entry name" value="NGN-domain"/>
</dbReference>
<dbReference type="CDD" id="cd09888">
    <property type="entry name" value="NGN_Euk"/>
    <property type="match status" value="1"/>
</dbReference>
<dbReference type="PANTHER" id="PTHR11125">
    <property type="entry name" value="SUPPRESSOR OF TY 5"/>
    <property type="match status" value="1"/>
</dbReference>
<feature type="domain" description="KOW" evidence="7">
    <location>
        <begin position="547"/>
        <end position="574"/>
    </location>
</feature>
<evidence type="ECO:0000256" key="3">
    <source>
        <dbReference type="ARBA" id="ARBA00023163"/>
    </source>
</evidence>
<dbReference type="CDD" id="cd06081">
    <property type="entry name" value="KOW_Spt5_1"/>
    <property type="match status" value="1"/>
</dbReference>
<name>A0A5J4Z1M2_PORPP</name>
<gene>
    <name evidence="8" type="ORF">FVE85_5326</name>
</gene>
<dbReference type="InterPro" id="IPR041976">
    <property type="entry name" value="KOW_Spt5_3"/>
</dbReference>
<dbReference type="PANTHER" id="PTHR11125:SF7">
    <property type="entry name" value="TRANSCRIPTION ELONGATION FACTOR SPT5"/>
    <property type="match status" value="1"/>
</dbReference>
<evidence type="ECO:0000256" key="5">
    <source>
        <dbReference type="PIRNR" id="PIRNR036945"/>
    </source>
</evidence>
<dbReference type="InterPro" id="IPR041978">
    <property type="entry name" value="KOW_Spt5_5"/>
</dbReference>
<dbReference type="PIRSF" id="PIRSF036945">
    <property type="entry name" value="Spt5"/>
    <property type="match status" value="1"/>
</dbReference>
<feature type="region of interest" description="Disordered" evidence="6">
    <location>
        <begin position="181"/>
        <end position="202"/>
    </location>
</feature>
<dbReference type="GO" id="GO:0006368">
    <property type="term" value="P:transcription elongation by RNA polymerase II"/>
    <property type="evidence" value="ECO:0007669"/>
    <property type="project" value="TreeGrafter"/>
</dbReference>
<comment type="caution">
    <text evidence="8">The sequence shown here is derived from an EMBL/GenBank/DDBJ whole genome shotgun (WGS) entry which is preliminary data.</text>
</comment>
<dbReference type="OMA" id="YPVGYMN"/>
<keyword evidence="8" id="KW-0648">Protein biosynthesis</keyword>
<dbReference type="GO" id="GO:0006357">
    <property type="term" value="P:regulation of transcription by RNA polymerase II"/>
    <property type="evidence" value="ECO:0007669"/>
    <property type="project" value="InterPro"/>
</dbReference>